<evidence type="ECO:0000256" key="9">
    <source>
        <dbReference type="ARBA" id="ARBA00022691"/>
    </source>
</evidence>
<name>A0ABY3W4S6_9MICC</name>
<dbReference type="PANTHER" id="PTHR30027:SF3">
    <property type="entry name" value="16S RRNA (URACIL(1498)-N(3))-METHYLTRANSFERASE"/>
    <property type="match status" value="1"/>
</dbReference>
<evidence type="ECO:0000256" key="11">
    <source>
        <dbReference type="ARBA" id="ARBA00047944"/>
    </source>
</evidence>
<dbReference type="Pfam" id="PF20260">
    <property type="entry name" value="PUA_4"/>
    <property type="match status" value="1"/>
</dbReference>
<protein>
    <recommendedName>
        <fullName evidence="4 12">Ribosomal RNA small subunit methyltransferase E</fullName>
        <ecNumber evidence="3 12">2.1.1.193</ecNumber>
    </recommendedName>
</protein>
<evidence type="ECO:0000256" key="7">
    <source>
        <dbReference type="ARBA" id="ARBA00022603"/>
    </source>
</evidence>
<organism evidence="16 17">
    <name type="scientific">Arthrobacter sulfonylureivorans</name>
    <dbReference type="NCBI Taxonomy" id="2486855"/>
    <lineage>
        <taxon>Bacteria</taxon>
        <taxon>Bacillati</taxon>
        <taxon>Actinomycetota</taxon>
        <taxon>Actinomycetes</taxon>
        <taxon>Micrococcales</taxon>
        <taxon>Micrococcaceae</taxon>
        <taxon>Arthrobacter</taxon>
    </lineage>
</organism>
<evidence type="ECO:0000256" key="12">
    <source>
        <dbReference type="PIRNR" id="PIRNR015601"/>
    </source>
</evidence>
<evidence type="ECO:0000256" key="6">
    <source>
        <dbReference type="ARBA" id="ARBA00022552"/>
    </source>
</evidence>
<dbReference type="GO" id="GO:0008168">
    <property type="term" value="F:methyltransferase activity"/>
    <property type="evidence" value="ECO:0007669"/>
    <property type="project" value="UniProtKB-KW"/>
</dbReference>
<dbReference type="NCBIfam" id="NF008693">
    <property type="entry name" value="PRK11713.2-3"/>
    <property type="match status" value="1"/>
</dbReference>
<dbReference type="EC" id="2.1.1.193" evidence="3 12"/>
<keyword evidence="8 12" id="KW-0808">Transferase</keyword>
<sequence>MTSHLFFTAPGELDAAAPGDSFTLTGDEARHAVTVKRIEPGELVDLADGRGRRLVGEAVSGGSGELTVRALRILQEPEPDPELVLVQALAKGNRDELAIEAATELGVDTVVPWQAERSIVRWKADKAAKGTAKWQMAVRAAAKQSRRARVPEVEPLVERAGLCALIRSSRLSLLLHEGAQGGVADAVQRAGLGADRAEPRGNNDGGASPDGGASREGGDSRGSVASPSGDGTAARVLMIVGPEGGMSQAEMDAMLDAGAVAVRLGPHVLRSSTAGPAALTLLSEILGRWR</sequence>
<feature type="domain" description="Ribosomal RNA small subunit methyltransferase E PUA-like" evidence="15">
    <location>
        <begin position="24"/>
        <end position="55"/>
    </location>
</feature>
<proteinExistence type="inferred from homology"/>
<evidence type="ECO:0000256" key="2">
    <source>
        <dbReference type="ARBA" id="ARBA00005528"/>
    </source>
</evidence>
<dbReference type="InterPro" id="IPR029028">
    <property type="entry name" value="Alpha/beta_knot_MTases"/>
</dbReference>
<accession>A0ABY3W4S6</accession>
<dbReference type="GO" id="GO:0032259">
    <property type="term" value="P:methylation"/>
    <property type="evidence" value="ECO:0007669"/>
    <property type="project" value="UniProtKB-KW"/>
</dbReference>
<evidence type="ECO:0000259" key="14">
    <source>
        <dbReference type="Pfam" id="PF04452"/>
    </source>
</evidence>
<evidence type="ECO:0000256" key="5">
    <source>
        <dbReference type="ARBA" id="ARBA00022490"/>
    </source>
</evidence>
<dbReference type="InterPro" id="IPR046887">
    <property type="entry name" value="RsmE_PUA-like"/>
</dbReference>
<reference evidence="16 17" key="1">
    <citation type="submission" date="2022-03" db="EMBL/GenBank/DDBJ databases">
        <title>Isotopic signatures of nitrous oxide derived from detoxification processes.</title>
        <authorList>
            <person name="Behrendt U."/>
            <person name="Buchen C."/>
            <person name="Well R."/>
            <person name="Ulrich A."/>
            <person name="Rohe L."/>
            <person name="Kolb S."/>
            <person name="Schloter M."/>
            <person name="Horn M.A."/>
            <person name="Augustin J."/>
        </authorList>
    </citation>
    <scope>NUCLEOTIDE SEQUENCE [LARGE SCALE GENOMIC DNA]</scope>
    <source>
        <strain evidence="16 17">S4-C24</strain>
    </source>
</reference>
<dbReference type="CDD" id="cd18084">
    <property type="entry name" value="RsmE-like"/>
    <property type="match status" value="1"/>
</dbReference>
<dbReference type="InterPro" id="IPR029026">
    <property type="entry name" value="tRNA_m1G_MTases_N"/>
</dbReference>
<feature type="domain" description="Ribosomal RNA small subunit methyltransferase E methyltransferase" evidence="14">
    <location>
        <begin position="232"/>
        <end position="282"/>
    </location>
</feature>
<dbReference type="InterPro" id="IPR015947">
    <property type="entry name" value="PUA-like_sf"/>
</dbReference>
<evidence type="ECO:0000256" key="8">
    <source>
        <dbReference type="ARBA" id="ARBA00022679"/>
    </source>
</evidence>
<dbReference type="EMBL" id="CP093326">
    <property type="protein sequence ID" value="UNK44377.1"/>
    <property type="molecule type" value="Genomic_DNA"/>
</dbReference>
<evidence type="ECO:0000256" key="10">
    <source>
        <dbReference type="ARBA" id="ARBA00025699"/>
    </source>
</evidence>
<dbReference type="InterPro" id="IPR006700">
    <property type="entry name" value="RsmE"/>
</dbReference>
<evidence type="ECO:0000313" key="16">
    <source>
        <dbReference type="EMBL" id="UNK44377.1"/>
    </source>
</evidence>
<keyword evidence="6 12" id="KW-0698">rRNA processing</keyword>
<dbReference type="Gene3D" id="2.40.240.20">
    <property type="entry name" value="Hypothetical PUA domain-like, domain 1"/>
    <property type="match status" value="1"/>
</dbReference>
<comment type="function">
    <text evidence="10 12">Specifically methylates the N3 position of the uracil ring of uridine 1498 (m3U1498) in 16S rRNA. Acts on the fully assembled 30S ribosomal subunit.</text>
</comment>
<feature type="region of interest" description="Disordered" evidence="13">
    <location>
        <begin position="193"/>
        <end position="230"/>
    </location>
</feature>
<keyword evidence="7 12" id="KW-0489">Methyltransferase</keyword>
<keyword evidence="17" id="KW-1185">Reference proteome</keyword>
<dbReference type="SUPFAM" id="SSF75217">
    <property type="entry name" value="alpha/beta knot"/>
    <property type="match status" value="1"/>
</dbReference>
<dbReference type="Gene3D" id="3.40.1280.10">
    <property type="match status" value="1"/>
</dbReference>
<dbReference type="Pfam" id="PF04452">
    <property type="entry name" value="Methyltrans_RNA"/>
    <property type="match status" value="2"/>
</dbReference>
<dbReference type="PANTHER" id="PTHR30027">
    <property type="entry name" value="RIBOSOMAL RNA SMALL SUBUNIT METHYLTRANSFERASE E"/>
    <property type="match status" value="1"/>
</dbReference>
<gene>
    <name evidence="16" type="ORF">MNQ99_10190</name>
</gene>
<evidence type="ECO:0000256" key="4">
    <source>
        <dbReference type="ARBA" id="ARBA00013673"/>
    </source>
</evidence>
<evidence type="ECO:0000256" key="13">
    <source>
        <dbReference type="SAM" id="MobiDB-lite"/>
    </source>
</evidence>
<evidence type="ECO:0000256" key="1">
    <source>
        <dbReference type="ARBA" id="ARBA00004496"/>
    </source>
</evidence>
<dbReference type="InterPro" id="IPR046886">
    <property type="entry name" value="RsmE_MTase_dom"/>
</dbReference>
<dbReference type="RefSeq" id="WP_241912880.1">
    <property type="nucleotide sequence ID" value="NZ_CP093326.1"/>
</dbReference>
<keyword evidence="9 12" id="KW-0949">S-adenosyl-L-methionine</keyword>
<comment type="catalytic activity">
    <reaction evidence="11 12">
        <text>uridine(1498) in 16S rRNA + S-adenosyl-L-methionine = N(3)-methyluridine(1498) in 16S rRNA + S-adenosyl-L-homocysteine + H(+)</text>
        <dbReference type="Rhea" id="RHEA:42920"/>
        <dbReference type="Rhea" id="RHEA-COMP:10283"/>
        <dbReference type="Rhea" id="RHEA-COMP:10284"/>
        <dbReference type="ChEBI" id="CHEBI:15378"/>
        <dbReference type="ChEBI" id="CHEBI:57856"/>
        <dbReference type="ChEBI" id="CHEBI:59789"/>
        <dbReference type="ChEBI" id="CHEBI:65315"/>
        <dbReference type="ChEBI" id="CHEBI:74502"/>
        <dbReference type="EC" id="2.1.1.193"/>
    </reaction>
</comment>
<evidence type="ECO:0000313" key="17">
    <source>
        <dbReference type="Proteomes" id="UP000829069"/>
    </source>
</evidence>
<dbReference type="Proteomes" id="UP000829069">
    <property type="component" value="Chromosome"/>
</dbReference>
<comment type="subcellular location">
    <subcellularLocation>
        <location evidence="1 12">Cytoplasm</location>
    </subcellularLocation>
</comment>
<feature type="domain" description="Ribosomal RNA small subunit methyltransferase E methyltransferase" evidence="14">
    <location>
        <begin position="80"/>
        <end position="184"/>
    </location>
</feature>
<evidence type="ECO:0000259" key="15">
    <source>
        <dbReference type="Pfam" id="PF20260"/>
    </source>
</evidence>
<comment type="similarity">
    <text evidence="2 12">Belongs to the RNA methyltransferase RsmE family.</text>
</comment>
<keyword evidence="5 12" id="KW-0963">Cytoplasm</keyword>
<dbReference type="PIRSF" id="PIRSF015601">
    <property type="entry name" value="MTase_slr0722"/>
    <property type="match status" value="1"/>
</dbReference>
<dbReference type="NCBIfam" id="TIGR00046">
    <property type="entry name" value="RsmE family RNA methyltransferase"/>
    <property type="match status" value="1"/>
</dbReference>
<evidence type="ECO:0000256" key="3">
    <source>
        <dbReference type="ARBA" id="ARBA00012328"/>
    </source>
</evidence>
<dbReference type="SUPFAM" id="SSF88697">
    <property type="entry name" value="PUA domain-like"/>
    <property type="match status" value="1"/>
</dbReference>